<gene>
    <name evidence="2" type="ORF">E3A20_12920</name>
</gene>
<keyword evidence="1" id="KW-1133">Transmembrane helix</keyword>
<keyword evidence="1" id="KW-0472">Membrane</keyword>
<name>A0A5C6M9B3_9PLAN</name>
<evidence type="ECO:0000313" key="3">
    <source>
        <dbReference type="Proteomes" id="UP000321083"/>
    </source>
</evidence>
<reference evidence="2 3" key="2">
    <citation type="submission" date="2019-08" db="EMBL/GenBank/DDBJ databases">
        <authorList>
            <person name="Henke P."/>
        </authorList>
    </citation>
    <scope>NUCLEOTIDE SEQUENCE [LARGE SCALE GENOMIC DNA]</scope>
    <source>
        <strain evidence="2">Phe10_nw2017</strain>
    </source>
</reference>
<dbReference type="EMBL" id="SRHE01000232">
    <property type="protein sequence ID" value="TWW09581.1"/>
    <property type="molecule type" value="Genomic_DNA"/>
</dbReference>
<reference evidence="2 3" key="1">
    <citation type="submission" date="2019-08" db="EMBL/GenBank/DDBJ databases">
        <title>100 year-old enigma solved: identification of Planctomyces bekefii, the type genus and species of the phylum Planctomycetes.</title>
        <authorList>
            <person name="Svetlana D.N."/>
            <person name="Overmann J."/>
        </authorList>
    </citation>
    <scope>NUCLEOTIDE SEQUENCE [LARGE SCALE GENOMIC DNA]</scope>
    <source>
        <strain evidence="2">Phe10_nw2017</strain>
    </source>
</reference>
<organism evidence="2 3">
    <name type="scientific">Planctomyces bekefii</name>
    <dbReference type="NCBI Taxonomy" id="1653850"/>
    <lineage>
        <taxon>Bacteria</taxon>
        <taxon>Pseudomonadati</taxon>
        <taxon>Planctomycetota</taxon>
        <taxon>Planctomycetia</taxon>
        <taxon>Planctomycetales</taxon>
        <taxon>Planctomycetaceae</taxon>
        <taxon>Planctomyces</taxon>
    </lineage>
</organism>
<proteinExistence type="predicted"/>
<dbReference type="Proteomes" id="UP000321083">
    <property type="component" value="Unassembled WGS sequence"/>
</dbReference>
<dbReference type="AlphaFoldDB" id="A0A5C6M9B3"/>
<accession>A0A5C6M9B3</accession>
<evidence type="ECO:0000313" key="2">
    <source>
        <dbReference type="EMBL" id="TWW09581.1"/>
    </source>
</evidence>
<evidence type="ECO:0000256" key="1">
    <source>
        <dbReference type="SAM" id="Phobius"/>
    </source>
</evidence>
<keyword evidence="3" id="KW-1185">Reference proteome</keyword>
<protein>
    <submittedName>
        <fullName evidence="2">Uncharacterized protein</fullName>
    </submittedName>
</protein>
<feature type="transmembrane region" description="Helical" evidence="1">
    <location>
        <begin position="13"/>
        <end position="32"/>
    </location>
</feature>
<feature type="non-terminal residue" evidence="2">
    <location>
        <position position="56"/>
    </location>
</feature>
<keyword evidence="1" id="KW-0812">Transmembrane</keyword>
<sequence>MRTHRPEGCCAELWWDMTDLLILWLLLFLWCWDHPADHALRRLILLPARPLVYLGL</sequence>
<comment type="caution">
    <text evidence="2">The sequence shown here is derived from an EMBL/GenBank/DDBJ whole genome shotgun (WGS) entry which is preliminary data.</text>
</comment>